<reference evidence="1 2" key="1">
    <citation type="journal article" date="2008" name="BMC Genomics">
        <title>The genome sequence of the fish pathogen Aliivibrio salmonicida strain LFI1238 shows extensive evidence of gene decay.</title>
        <authorList>
            <person name="Hjerde E."/>
            <person name="Lorentzen M.S."/>
            <person name="Holden M.T."/>
            <person name="Seeger K."/>
            <person name="Paulsen S."/>
            <person name="Bason N."/>
            <person name="Churcher C."/>
            <person name="Harris D."/>
            <person name="Norbertczak H."/>
            <person name="Quail M.A."/>
            <person name="Sanders S."/>
            <person name="Thurston S."/>
            <person name="Parkhill J."/>
            <person name="Willassen N.P."/>
            <person name="Thomson N.R."/>
        </authorList>
    </citation>
    <scope>NUCLEOTIDE SEQUENCE [LARGE SCALE GENOMIC DNA]</scope>
    <source>
        <strain evidence="1 2">LFI1238</strain>
    </source>
</reference>
<accession>B6ET59</accession>
<dbReference type="KEGG" id="vsa:VSAL_p320_16"/>
<geneLocation type="plasmid" evidence="1 2">
    <name>pVSAL320</name>
</geneLocation>
<dbReference type="EMBL" id="FM178382">
    <property type="protein sequence ID" value="CAQ81947.1"/>
    <property type="molecule type" value="Genomic_DNA"/>
</dbReference>
<dbReference type="AlphaFoldDB" id="B6ET59"/>
<evidence type="ECO:0000313" key="1">
    <source>
        <dbReference type="EMBL" id="CAQ81947.1"/>
    </source>
</evidence>
<evidence type="ECO:0000313" key="2">
    <source>
        <dbReference type="Proteomes" id="UP000001730"/>
    </source>
</evidence>
<organism evidence="1 2">
    <name type="scientific">Aliivibrio salmonicida (strain LFI1238)</name>
    <name type="common">Vibrio salmonicida (strain LFI1238)</name>
    <dbReference type="NCBI Taxonomy" id="316275"/>
    <lineage>
        <taxon>Bacteria</taxon>
        <taxon>Pseudomonadati</taxon>
        <taxon>Pseudomonadota</taxon>
        <taxon>Gammaproteobacteria</taxon>
        <taxon>Vibrionales</taxon>
        <taxon>Vibrionaceae</taxon>
        <taxon>Aliivibrio</taxon>
    </lineage>
</organism>
<dbReference type="HOGENOM" id="CLU_1425283_0_0_6"/>
<gene>
    <name evidence="1" type="ordered locus">VSAL_p320_16</name>
</gene>
<proteinExistence type="predicted"/>
<dbReference type="Proteomes" id="UP000001730">
    <property type="component" value="Plasmid pVSAL320"/>
</dbReference>
<protein>
    <submittedName>
        <fullName evidence="1">Uncharacterized protein</fullName>
    </submittedName>
</protein>
<name>B6ET59_ALISL</name>
<sequence>MFLVGEKEQHRPLLDMAELHALNATLSDITESDKDESQFVQKLVYGRYKPQPDFHFPRSEVKRHINSAIGFCLAHISNTHVTYLNLDDIELIDVNLTASCGHCPTPHKTNDIPFATLISCSSDFELNKRGAAKTVFLRCHNVDVQTDLLNRMGLFAFICEERNYSSPVTKDNWTSRIDYRRATKRAQELR</sequence>
<keyword evidence="2" id="KW-1185">Reference proteome</keyword>
<keyword evidence="1" id="KW-0614">Plasmid</keyword>